<organism evidence="19 20">
    <name type="scientific">Triplophysa tibetana</name>
    <dbReference type="NCBI Taxonomy" id="1572043"/>
    <lineage>
        <taxon>Eukaryota</taxon>
        <taxon>Metazoa</taxon>
        <taxon>Chordata</taxon>
        <taxon>Craniata</taxon>
        <taxon>Vertebrata</taxon>
        <taxon>Euteleostomi</taxon>
        <taxon>Actinopterygii</taxon>
        <taxon>Neopterygii</taxon>
        <taxon>Teleostei</taxon>
        <taxon>Ostariophysi</taxon>
        <taxon>Cypriniformes</taxon>
        <taxon>Nemacheilidae</taxon>
        <taxon>Triplophysa</taxon>
    </lineage>
</organism>
<evidence type="ECO:0000256" key="12">
    <source>
        <dbReference type="ARBA" id="ARBA00023157"/>
    </source>
</evidence>
<dbReference type="Gene3D" id="3.30.1680.10">
    <property type="entry name" value="ligand-binding face of the semaphorins, domain 2"/>
    <property type="match status" value="1"/>
</dbReference>
<dbReference type="AlphaFoldDB" id="A0A5A9P0D1"/>
<keyword evidence="9" id="KW-0524">Neurogenesis</keyword>
<keyword evidence="3" id="KW-0217">Developmental protein</keyword>
<dbReference type="Proteomes" id="UP000324632">
    <property type="component" value="Chromosome 12"/>
</dbReference>
<evidence type="ECO:0000256" key="10">
    <source>
        <dbReference type="ARBA" id="ARBA00022989"/>
    </source>
</evidence>
<feature type="region of interest" description="Disordered" evidence="17">
    <location>
        <begin position="728"/>
        <end position="755"/>
    </location>
</feature>
<keyword evidence="20" id="KW-1185">Reference proteome</keyword>
<dbReference type="SUPFAM" id="SSF101912">
    <property type="entry name" value="Sema domain"/>
    <property type="match status" value="1"/>
</dbReference>
<evidence type="ECO:0000313" key="20">
    <source>
        <dbReference type="Proteomes" id="UP000324632"/>
    </source>
</evidence>
<dbReference type="Gene3D" id="2.130.10.10">
    <property type="entry name" value="YVTN repeat-like/Quinoprotein amine dehydrogenase"/>
    <property type="match status" value="1"/>
</dbReference>
<evidence type="ECO:0000256" key="3">
    <source>
        <dbReference type="ARBA" id="ARBA00022473"/>
    </source>
</evidence>
<dbReference type="GO" id="GO:0007417">
    <property type="term" value="P:central nervous system development"/>
    <property type="evidence" value="ECO:0007669"/>
    <property type="project" value="UniProtKB-ARBA"/>
</dbReference>
<keyword evidence="4" id="KW-1003">Cell membrane</keyword>
<keyword evidence="11" id="KW-0472">Membrane</keyword>
<comment type="subcellular location">
    <subcellularLocation>
        <location evidence="1">Cell membrane</location>
        <topology evidence="1">Single-pass type I membrane protein</topology>
    </subcellularLocation>
</comment>
<comment type="function">
    <text evidence="14">Functions as a cell surface repellent for mossy fibers of developing neurons in the hippocampus where it plays a role in axon guidance. May function through the PLXNA4 receptor expressed by mossy cell axons.</text>
</comment>
<name>A0A5A9P0D1_9TELE</name>
<dbReference type="PANTHER" id="PTHR11036:SF10">
    <property type="entry name" value="SEMAPHORIN-6B"/>
    <property type="match status" value="1"/>
</dbReference>
<feature type="region of interest" description="Disordered" evidence="17">
    <location>
        <begin position="815"/>
        <end position="887"/>
    </location>
</feature>
<evidence type="ECO:0000256" key="4">
    <source>
        <dbReference type="ARBA" id="ARBA00022475"/>
    </source>
</evidence>
<dbReference type="SUPFAM" id="SSF103575">
    <property type="entry name" value="Plexin repeat"/>
    <property type="match status" value="1"/>
</dbReference>
<feature type="region of interest" description="Disordered" evidence="17">
    <location>
        <begin position="678"/>
        <end position="706"/>
    </location>
</feature>
<keyword evidence="5" id="KW-0488">Methylation</keyword>
<dbReference type="InterPro" id="IPR036352">
    <property type="entry name" value="Semap_dom_sf"/>
</dbReference>
<feature type="compositionally biased region" description="Polar residues" evidence="17">
    <location>
        <begin position="743"/>
        <end position="753"/>
    </location>
</feature>
<accession>A0A5A9P0D1</accession>
<keyword evidence="7" id="KW-0732">Signal</keyword>
<protein>
    <recommendedName>
        <fullName evidence="15">Semaphorin-6B</fullName>
    </recommendedName>
</protein>
<dbReference type="GO" id="GO:0007411">
    <property type="term" value="P:axon guidance"/>
    <property type="evidence" value="ECO:0007669"/>
    <property type="project" value="TreeGrafter"/>
</dbReference>
<reference evidence="19 20" key="1">
    <citation type="journal article" date="2019" name="Mol. Ecol. Resour.">
        <title>Chromosome-level genome assembly of Triplophysa tibetana, a fish adapted to the harsh high-altitude environment of the Tibetan Plateau.</title>
        <authorList>
            <person name="Yang X."/>
            <person name="Liu H."/>
            <person name="Ma Z."/>
            <person name="Zou Y."/>
            <person name="Zou M."/>
            <person name="Mao Y."/>
            <person name="Li X."/>
            <person name="Wang H."/>
            <person name="Chen T."/>
            <person name="Wang W."/>
            <person name="Yang R."/>
        </authorList>
    </citation>
    <scope>NUCLEOTIDE SEQUENCE [LARGE SCALE GENOMIC DNA]</scope>
    <source>
        <strain evidence="19">TTIB1903HZAU</strain>
        <tissue evidence="19">Muscle</tissue>
    </source>
</reference>
<keyword evidence="13" id="KW-0325">Glycoprotein</keyword>
<feature type="domain" description="Sema" evidence="18">
    <location>
        <begin position="87"/>
        <end position="572"/>
    </location>
</feature>
<comment type="caution">
    <text evidence="19">The sequence shown here is derived from an EMBL/GenBank/DDBJ whole genome shotgun (WGS) entry which is preliminary data.</text>
</comment>
<dbReference type="GO" id="GO:0071526">
    <property type="term" value="P:semaphorin-plexin signaling pathway"/>
    <property type="evidence" value="ECO:0007669"/>
    <property type="project" value="TreeGrafter"/>
</dbReference>
<evidence type="ECO:0000259" key="18">
    <source>
        <dbReference type="PROSITE" id="PS51004"/>
    </source>
</evidence>
<dbReference type="FunFam" id="2.130.10.10:FF:000028">
    <property type="entry name" value="semaphorin-6A isoform X1"/>
    <property type="match status" value="1"/>
</dbReference>
<evidence type="ECO:0000256" key="1">
    <source>
        <dbReference type="ARBA" id="ARBA00004251"/>
    </source>
</evidence>
<evidence type="ECO:0000313" key="19">
    <source>
        <dbReference type="EMBL" id="KAA0714176.1"/>
    </source>
</evidence>
<sequence length="914" mass="102159">MINRNESKRGLCWRELAEPFACVGVRLANNFSGTVGAVRVRGESSAAMTTVVKPFIRLLWLLRLVCAVFPEEPGPLNLIPTEGKDFSVTLTSSQEQVVRRYPVFLGRPHRSSPRQEPLYIQRVLQVNRTLYIGARDDLFRVELDNVVGEEMFYSKKRTWESNKNDIRICRMKGKHEDECRNYMKVLLSRQGGLFICGTNAFNPLCANYTGDTLEMVGETVSGMARCPYDPKHGNVALFAERNLYTATVTDFLAIDAVIYRSLGDNPALRTVKHDSKWFREPYFVSAVEWDQHVYIFFREMAMEFNYLEKVVVSRVARVCKGDQGGSQRVLEKQWTSFLKARLNCSIPGDSHFYFNFLHSTSPIIHMHGRDIILAVFSTPSNSILGSAVCAFDMEQLAGVFEGRFKEQKSPESIWTPVPDEVVPKPRPGGCAIQGSKFNSSNSFPDDMLTFVKTHPLMDEAVPSLGQRPWIVRTMVRDQLNKMVVDMNAGPYGNQTLLFLGSSRGTILKFLVTPNRDNTVSSNNIFLEELEGYNPDRCGPDSPQARQLLSLTLDRISHSLLLAFPSCVIKVPVARCQLHSRCMKNCIASRDPYCGWTKGSTCSFLRAGTRLPFEQDVEHGNTSHLGDCDGPQQESFIEEPDGLVSVNLLVVSAVSAFSTGAALSGLMVCWLMSLKHRQRSRGGGAGLGSRRKSEKEQSMLGHGRSGSVISVTRISGDRPRSQVENMFTNGWPKSGDMDPGLPTPEQTPLQQKRPTPNVHLTDCDWDQTHTFLTQTGTPCPANSAVIYLSSKYLQGGRQEGSGDVAPHSERQRYLILSHPPSQREQATRNSAGEYSYPATPQDSPDRRRVVSAPTTQMDYGEPLRWSRDGLNFNSNNATPSNHHPYPIQPRTNAALVRPAHHTQRGLVSERNPNGQ</sequence>
<dbReference type="GO" id="GO:0030215">
    <property type="term" value="F:semaphorin receptor binding"/>
    <property type="evidence" value="ECO:0007669"/>
    <property type="project" value="InterPro"/>
</dbReference>
<dbReference type="GO" id="GO:0005886">
    <property type="term" value="C:plasma membrane"/>
    <property type="evidence" value="ECO:0007669"/>
    <property type="project" value="UniProtKB-SubCell"/>
</dbReference>
<evidence type="ECO:0000256" key="11">
    <source>
        <dbReference type="ARBA" id="ARBA00023136"/>
    </source>
</evidence>
<comment type="caution">
    <text evidence="16">Lacks conserved residue(s) required for the propagation of feature annotation.</text>
</comment>
<evidence type="ECO:0000256" key="15">
    <source>
        <dbReference type="ARBA" id="ARBA00074112"/>
    </source>
</evidence>
<evidence type="ECO:0000256" key="8">
    <source>
        <dbReference type="ARBA" id="ARBA00022782"/>
    </source>
</evidence>
<dbReference type="GO" id="GO:0045499">
    <property type="term" value="F:chemorepellent activity"/>
    <property type="evidence" value="ECO:0007669"/>
    <property type="project" value="TreeGrafter"/>
</dbReference>
<evidence type="ECO:0000256" key="7">
    <source>
        <dbReference type="ARBA" id="ARBA00022729"/>
    </source>
</evidence>
<evidence type="ECO:0000256" key="5">
    <source>
        <dbReference type="ARBA" id="ARBA00022481"/>
    </source>
</evidence>
<gene>
    <name evidence="19" type="ORF">E1301_Tti007324</name>
</gene>
<feature type="compositionally biased region" description="Polar residues" evidence="17">
    <location>
        <begin position="818"/>
        <end position="841"/>
    </location>
</feature>
<evidence type="ECO:0000256" key="13">
    <source>
        <dbReference type="ARBA" id="ARBA00023180"/>
    </source>
</evidence>
<dbReference type="PROSITE" id="PS51004">
    <property type="entry name" value="SEMA"/>
    <property type="match status" value="1"/>
</dbReference>
<dbReference type="InterPro" id="IPR015943">
    <property type="entry name" value="WD40/YVTN_repeat-like_dom_sf"/>
</dbReference>
<dbReference type="EMBL" id="SOYY01000012">
    <property type="protein sequence ID" value="KAA0714176.1"/>
    <property type="molecule type" value="Genomic_DNA"/>
</dbReference>
<dbReference type="SMART" id="SM00630">
    <property type="entry name" value="Sema"/>
    <property type="match status" value="1"/>
</dbReference>
<dbReference type="GO" id="GO:0030335">
    <property type="term" value="P:positive regulation of cell migration"/>
    <property type="evidence" value="ECO:0007669"/>
    <property type="project" value="TreeGrafter"/>
</dbReference>
<evidence type="ECO:0000256" key="14">
    <source>
        <dbReference type="ARBA" id="ARBA00056706"/>
    </source>
</evidence>
<dbReference type="Pfam" id="PF01403">
    <property type="entry name" value="Sema"/>
    <property type="match status" value="1"/>
</dbReference>
<dbReference type="InterPro" id="IPR027231">
    <property type="entry name" value="Semaphorin"/>
</dbReference>
<dbReference type="GO" id="GO:0001755">
    <property type="term" value="P:neural crest cell migration"/>
    <property type="evidence" value="ECO:0007669"/>
    <property type="project" value="TreeGrafter"/>
</dbReference>
<evidence type="ECO:0000256" key="17">
    <source>
        <dbReference type="SAM" id="MobiDB-lite"/>
    </source>
</evidence>
<keyword evidence="10" id="KW-1133">Transmembrane helix</keyword>
<keyword evidence="8" id="KW-0221">Differentiation</keyword>
<evidence type="ECO:0000256" key="9">
    <source>
        <dbReference type="ARBA" id="ARBA00022902"/>
    </source>
</evidence>
<dbReference type="InterPro" id="IPR001627">
    <property type="entry name" value="Semap_dom"/>
</dbReference>
<keyword evidence="6" id="KW-0812">Transmembrane</keyword>
<proteinExistence type="inferred from homology"/>
<dbReference type="PANTHER" id="PTHR11036">
    <property type="entry name" value="SEMAPHORIN"/>
    <property type="match status" value="1"/>
</dbReference>
<feature type="compositionally biased region" description="Polar residues" evidence="17">
    <location>
        <begin position="870"/>
        <end position="880"/>
    </location>
</feature>
<evidence type="ECO:0000256" key="16">
    <source>
        <dbReference type="PROSITE-ProRule" id="PRU00352"/>
    </source>
</evidence>
<comment type="similarity">
    <text evidence="2">Belongs to the semaphorin family.</text>
</comment>
<dbReference type="FunFam" id="3.30.1680.10:FF:000009">
    <property type="entry name" value="Semaphorin 6B isoform 3 variant"/>
    <property type="match status" value="1"/>
</dbReference>
<evidence type="ECO:0000256" key="6">
    <source>
        <dbReference type="ARBA" id="ARBA00022692"/>
    </source>
</evidence>
<keyword evidence="12" id="KW-1015">Disulfide bond</keyword>
<evidence type="ECO:0000256" key="2">
    <source>
        <dbReference type="ARBA" id="ARBA00009492"/>
    </source>
</evidence>